<keyword evidence="1" id="KW-0472">Membrane</keyword>
<keyword evidence="1" id="KW-0812">Transmembrane</keyword>
<dbReference type="STRING" id="930152.SAMN05216565_10539"/>
<keyword evidence="3" id="KW-1185">Reference proteome</keyword>
<dbReference type="Proteomes" id="UP000199159">
    <property type="component" value="Unassembled WGS sequence"/>
</dbReference>
<accession>A0A1H0UMD3</accession>
<keyword evidence="1" id="KW-1133">Transmembrane helix</keyword>
<evidence type="ECO:0000313" key="3">
    <source>
        <dbReference type="Proteomes" id="UP000199159"/>
    </source>
</evidence>
<dbReference type="EMBL" id="FNJU01000005">
    <property type="protein sequence ID" value="SDP67492.1"/>
    <property type="molecule type" value="Genomic_DNA"/>
</dbReference>
<sequence length="81" mass="9010">MNYYDMCCRYKGRTVTITDKAGKQHCGRIVDVTRTHVYIAPQGGRNLGGFSYGFYGGWGYRPYAVPLAFIGGLALGAAFFW</sequence>
<gene>
    <name evidence="2" type="ORF">SAMN05216565_10539</name>
</gene>
<organism evidence="2 3">
    <name type="scientific">Litchfieldia salsa</name>
    <dbReference type="NCBI Taxonomy" id="930152"/>
    <lineage>
        <taxon>Bacteria</taxon>
        <taxon>Bacillati</taxon>
        <taxon>Bacillota</taxon>
        <taxon>Bacilli</taxon>
        <taxon>Bacillales</taxon>
        <taxon>Bacillaceae</taxon>
        <taxon>Litchfieldia</taxon>
    </lineage>
</organism>
<evidence type="ECO:0000313" key="2">
    <source>
        <dbReference type="EMBL" id="SDP67492.1"/>
    </source>
</evidence>
<evidence type="ECO:0000256" key="1">
    <source>
        <dbReference type="SAM" id="Phobius"/>
    </source>
</evidence>
<protein>
    <submittedName>
        <fullName evidence="2">Uncharacterized protein</fullName>
    </submittedName>
</protein>
<proteinExistence type="predicted"/>
<dbReference type="OrthoDB" id="2991597at2"/>
<name>A0A1H0UMD3_9BACI</name>
<feature type="transmembrane region" description="Helical" evidence="1">
    <location>
        <begin position="63"/>
        <end position="80"/>
    </location>
</feature>
<reference evidence="3" key="1">
    <citation type="submission" date="2016-10" db="EMBL/GenBank/DDBJ databases">
        <authorList>
            <person name="Varghese N."/>
            <person name="Submissions S."/>
        </authorList>
    </citation>
    <scope>NUCLEOTIDE SEQUENCE [LARGE SCALE GENOMIC DNA]</scope>
    <source>
        <strain evidence="3">IBRC-M10078</strain>
    </source>
</reference>
<dbReference type="RefSeq" id="WP_090854120.1">
    <property type="nucleotide sequence ID" value="NZ_FNJU01000005.1"/>
</dbReference>
<dbReference type="AlphaFoldDB" id="A0A1H0UMD3"/>